<evidence type="ECO:0000313" key="2">
    <source>
        <dbReference type="Proteomes" id="UP001295794"/>
    </source>
</evidence>
<dbReference type="SUPFAM" id="SSF51735">
    <property type="entry name" value="NAD(P)-binding Rossmann-fold domains"/>
    <property type="match status" value="1"/>
</dbReference>
<reference evidence="1" key="1">
    <citation type="submission" date="2023-11" db="EMBL/GenBank/DDBJ databases">
        <authorList>
            <person name="De Vega J J."/>
            <person name="De Vega J J."/>
        </authorList>
    </citation>
    <scope>NUCLEOTIDE SEQUENCE</scope>
</reference>
<dbReference type="InterPro" id="IPR036291">
    <property type="entry name" value="NAD(P)-bd_dom_sf"/>
</dbReference>
<proteinExistence type="predicted"/>
<sequence>MKLIVTGATGFVATELLRQAAKHPAITSVVTVSRSPVTIPEGVPAGKFTSVIVRDYDQYTEEAKRAFAGAGACIWTVGLTSRRYAEMDHAEATRICHTATRVGLQTNAAAAPATPFQFLYMSGGSAVRDQSTKLEGPLARFYLMRGDVENLVLAFAAEQDGFKAGSVRPGLMKMRAQLPEILPMAEKNGLPTIALEDCCSAMLDVVINGFEKEPLNNDDLQAIADRVAAA</sequence>
<comment type="caution">
    <text evidence="1">The sequence shown here is derived from an EMBL/GenBank/DDBJ whole genome shotgun (WGS) entry which is preliminary data.</text>
</comment>
<gene>
    <name evidence="1" type="ORF">MYCIT1_LOCUS10074</name>
</gene>
<dbReference type="Gene3D" id="3.40.50.720">
    <property type="entry name" value="NAD(P)-binding Rossmann-like Domain"/>
    <property type="match status" value="1"/>
</dbReference>
<name>A0AAD2H0C0_9AGAR</name>
<dbReference type="Proteomes" id="UP001295794">
    <property type="component" value="Unassembled WGS sequence"/>
</dbReference>
<dbReference type="PANTHER" id="PTHR14097:SF9">
    <property type="entry name" value="EPIMERASE, PUTATIVE (AFU_ORTHOLOGUE AFUA_8G07320)-RELATED"/>
    <property type="match status" value="1"/>
</dbReference>
<evidence type="ECO:0000313" key="1">
    <source>
        <dbReference type="EMBL" id="CAK5267509.1"/>
    </source>
</evidence>
<organism evidence="1 2">
    <name type="scientific">Mycena citricolor</name>
    <dbReference type="NCBI Taxonomy" id="2018698"/>
    <lineage>
        <taxon>Eukaryota</taxon>
        <taxon>Fungi</taxon>
        <taxon>Dikarya</taxon>
        <taxon>Basidiomycota</taxon>
        <taxon>Agaricomycotina</taxon>
        <taxon>Agaricomycetes</taxon>
        <taxon>Agaricomycetidae</taxon>
        <taxon>Agaricales</taxon>
        <taxon>Marasmiineae</taxon>
        <taxon>Mycenaceae</taxon>
        <taxon>Mycena</taxon>
    </lineage>
</organism>
<dbReference type="AlphaFoldDB" id="A0AAD2H0C0"/>
<accession>A0AAD2H0C0</accession>
<dbReference type="EMBL" id="CAVNYO010000124">
    <property type="protein sequence ID" value="CAK5267509.1"/>
    <property type="molecule type" value="Genomic_DNA"/>
</dbReference>
<dbReference type="PANTHER" id="PTHR14097">
    <property type="entry name" value="OXIDOREDUCTASE HTATIP2"/>
    <property type="match status" value="1"/>
</dbReference>
<evidence type="ECO:0008006" key="3">
    <source>
        <dbReference type="Google" id="ProtNLM"/>
    </source>
</evidence>
<protein>
    <recommendedName>
        <fullName evidence="3">NAD(P)-binding domain-containing protein</fullName>
    </recommendedName>
</protein>
<keyword evidence="2" id="KW-1185">Reference proteome</keyword>